<dbReference type="Pfam" id="PF00691">
    <property type="entry name" value="OmpA"/>
    <property type="match status" value="1"/>
</dbReference>
<evidence type="ECO:0000313" key="7">
    <source>
        <dbReference type="EMBL" id="QRR04051.1"/>
    </source>
</evidence>
<name>A0ABX7ID44_9BACT</name>
<feature type="domain" description="OmpA-like" evidence="6">
    <location>
        <begin position="88"/>
        <end position="207"/>
    </location>
</feature>
<evidence type="ECO:0000256" key="4">
    <source>
        <dbReference type="PROSITE-ProRule" id="PRU00473"/>
    </source>
</evidence>
<keyword evidence="5" id="KW-1133">Transmembrane helix</keyword>
<keyword evidence="2 4" id="KW-0472">Membrane</keyword>
<feature type="transmembrane region" description="Helical" evidence="5">
    <location>
        <begin position="14"/>
        <end position="31"/>
    </location>
</feature>
<gene>
    <name evidence="7" type="ORF">HWI92_04690</name>
</gene>
<keyword evidence="5" id="KW-0812">Transmembrane</keyword>
<dbReference type="EMBL" id="CP056775">
    <property type="protein sequence ID" value="QRR04051.1"/>
    <property type="molecule type" value="Genomic_DNA"/>
</dbReference>
<dbReference type="Gene3D" id="3.30.1330.60">
    <property type="entry name" value="OmpA-like domain"/>
    <property type="match status" value="1"/>
</dbReference>
<evidence type="ECO:0000256" key="2">
    <source>
        <dbReference type="ARBA" id="ARBA00023136"/>
    </source>
</evidence>
<dbReference type="PANTHER" id="PTHR30329:SF21">
    <property type="entry name" value="LIPOPROTEIN YIAD-RELATED"/>
    <property type="match status" value="1"/>
</dbReference>
<dbReference type="InterPro" id="IPR050330">
    <property type="entry name" value="Bact_OuterMem_StrucFunc"/>
</dbReference>
<dbReference type="Proteomes" id="UP000612680">
    <property type="component" value="Chromosome"/>
</dbReference>
<keyword evidence="8" id="KW-1185">Reference proteome</keyword>
<proteinExistence type="predicted"/>
<organism evidence="7 8">
    <name type="scientific">Dyadobacter sandarakinus</name>
    <dbReference type="NCBI Taxonomy" id="2747268"/>
    <lineage>
        <taxon>Bacteria</taxon>
        <taxon>Pseudomonadati</taxon>
        <taxon>Bacteroidota</taxon>
        <taxon>Cytophagia</taxon>
        <taxon>Cytophagales</taxon>
        <taxon>Spirosomataceae</taxon>
        <taxon>Dyadobacter</taxon>
    </lineage>
</organism>
<evidence type="ECO:0000256" key="3">
    <source>
        <dbReference type="ARBA" id="ARBA00023237"/>
    </source>
</evidence>
<evidence type="ECO:0000313" key="8">
    <source>
        <dbReference type="Proteomes" id="UP000612680"/>
    </source>
</evidence>
<keyword evidence="3" id="KW-0998">Cell outer membrane</keyword>
<evidence type="ECO:0000259" key="6">
    <source>
        <dbReference type="PROSITE" id="PS51123"/>
    </source>
</evidence>
<dbReference type="InterPro" id="IPR006664">
    <property type="entry name" value="OMP_bac"/>
</dbReference>
<dbReference type="PROSITE" id="PS51123">
    <property type="entry name" value="OMPA_2"/>
    <property type="match status" value="1"/>
</dbReference>
<reference evidence="7 8" key="1">
    <citation type="submission" date="2020-06" db="EMBL/GenBank/DDBJ databases">
        <title>Dyadobacter sandarakinus sp. nov., isolated from the soil of the Arctic Yellow River Station.</title>
        <authorList>
            <person name="Zhang Y."/>
            <person name="Peng F."/>
        </authorList>
    </citation>
    <scope>NUCLEOTIDE SEQUENCE [LARGE SCALE GENOMIC DNA]</scope>
    <source>
        <strain evidence="7 8">Q3-56</strain>
    </source>
</reference>
<evidence type="ECO:0000256" key="1">
    <source>
        <dbReference type="ARBA" id="ARBA00004442"/>
    </source>
</evidence>
<dbReference type="PANTHER" id="PTHR30329">
    <property type="entry name" value="STATOR ELEMENT OF FLAGELLAR MOTOR COMPLEX"/>
    <property type="match status" value="1"/>
</dbReference>
<sequence length="207" mass="22041">MAELDVQPKKKSPWWIWLIVAAIVIALIFFIQSRNDDNLNQAEGAGKGDTTAMTGAATLSDFDNVDFDAAETTYGELTDSSISVRGNADYAIYGLGENILFSVGDTAIQASAQSALKQIATSLNQRYKGVSLAVYGSTDSTGSAATNKELGKTRAEAVKNWLVANADIPASSISVYSRGQSSPVAANATPEGRQMNRRVDIVARIKK</sequence>
<protein>
    <submittedName>
        <fullName evidence="7">OmpA family protein</fullName>
    </submittedName>
</protein>
<dbReference type="PRINTS" id="PR01021">
    <property type="entry name" value="OMPADOMAIN"/>
</dbReference>
<dbReference type="CDD" id="cd07185">
    <property type="entry name" value="OmpA_C-like"/>
    <property type="match status" value="1"/>
</dbReference>
<comment type="subcellular location">
    <subcellularLocation>
        <location evidence="1">Cell outer membrane</location>
    </subcellularLocation>
</comment>
<dbReference type="InterPro" id="IPR036737">
    <property type="entry name" value="OmpA-like_sf"/>
</dbReference>
<accession>A0ABX7ID44</accession>
<evidence type="ECO:0000256" key="5">
    <source>
        <dbReference type="SAM" id="Phobius"/>
    </source>
</evidence>
<dbReference type="InterPro" id="IPR006665">
    <property type="entry name" value="OmpA-like"/>
</dbReference>
<dbReference type="SUPFAM" id="SSF103088">
    <property type="entry name" value="OmpA-like"/>
    <property type="match status" value="1"/>
</dbReference>